<dbReference type="GO" id="GO:0016740">
    <property type="term" value="F:transferase activity"/>
    <property type="evidence" value="ECO:0007669"/>
    <property type="project" value="UniProtKB-KW"/>
</dbReference>
<feature type="domain" description="DAHP synthase ferredoxin-like" evidence="3">
    <location>
        <begin position="1"/>
        <end position="68"/>
    </location>
</feature>
<accession>A0A367R4N0</accession>
<evidence type="ECO:0000256" key="1">
    <source>
        <dbReference type="ARBA" id="ARBA00022679"/>
    </source>
</evidence>
<dbReference type="InterPro" id="IPR041071">
    <property type="entry name" value="DAHP_snth_FXD"/>
</dbReference>
<dbReference type="GO" id="GO:0009073">
    <property type="term" value="P:aromatic amino acid family biosynthetic process"/>
    <property type="evidence" value="ECO:0007669"/>
    <property type="project" value="InterPro"/>
</dbReference>
<evidence type="ECO:0000313" key="4">
    <source>
        <dbReference type="EMBL" id="RCJ31427.1"/>
    </source>
</evidence>
<feature type="domain" description="DAHP synthetase I/KDSA" evidence="2">
    <location>
        <begin position="96"/>
        <end position="335"/>
    </location>
</feature>
<dbReference type="Pfam" id="PF18152">
    <property type="entry name" value="DAHP_snth_FXD"/>
    <property type="match status" value="1"/>
</dbReference>
<dbReference type="InterPro" id="IPR013785">
    <property type="entry name" value="Aldolase_TIM"/>
</dbReference>
<dbReference type="PANTHER" id="PTHR43018">
    <property type="entry name" value="PHOSPHO-2-DEHYDRO-3-DEOXYHEPTONATE ALDOLASE"/>
    <property type="match status" value="1"/>
</dbReference>
<dbReference type="AlphaFoldDB" id="A0A367R4N0"/>
<gene>
    <name evidence="4" type="ORF">A6769_30740</name>
</gene>
<dbReference type="Gene3D" id="3.20.20.70">
    <property type="entry name" value="Aldolase class I"/>
    <property type="match status" value="1"/>
</dbReference>
<dbReference type="SUPFAM" id="SSF51569">
    <property type="entry name" value="Aldolase"/>
    <property type="match status" value="1"/>
</dbReference>
<evidence type="ECO:0000259" key="2">
    <source>
        <dbReference type="Pfam" id="PF00793"/>
    </source>
</evidence>
<reference evidence="4 5" key="1">
    <citation type="submission" date="2016-04" db="EMBL/GenBank/DDBJ databases">
        <authorList>
            <person name="Evans L.H."/>
            <person name="Alamgir A."/>
            <person name="Owens N."/>
            <person name="Weber N.D."/>
            <person name="Virtaneva K."/>
            <person name="Barbian K."/>
            <person name="Babar A."/>
            <person name="Rosenke K."/>
        </authorList>
    </citation>
    <scope>NUCLEOTIDE SEQUENCE [LARGE SCALE GENOMIC DNA]</scope>
    <source>
        <strain evidence="4">NIES-2108</strain>
    </source>
</reference>
<dbReference type="InterPro" id="IPR006268">
    <property type="entry name" value="DAHP_syn_2"/>
</dbReference>
<dbReference type="Pfam" id="PF00793">
    <property type="entry name" value="DAHP_synth_1"/>
    <property type="match status" value="1"/>
</dbReference>
<proteinExistence type="predicted"/>
<name>A0A367R4N0_NOSPU</name>
<dbReference type="NCBIfam" id="NF009239">
    <property type="entry name" value="PRK12595.1"/>
    <property type="match status" value="1"/>
</dbReference>
<dbReference type="NCBIfam" id="TIGR01361">
    <property type="entry name" value="DAHP_synth_Bsub"/>
    <property type="match status" value="1"/>
</dbReference>
<evidence type="ECO:0000259" key="3">
    <source>
        <dbReference type="Pfam" id="PF18152"/>
    </source>
</evidence>
<protein>
    <submittedName>
        <fullName evidence="4">3-deoxy-7-phosphoheptulonate synthase</fullName>
    </submittedName>
</protein>
<dbReference type="GO" id="GO:0016832">
    <property type="term" value="F:aldehyde-lyase activity"/>
    <property type="evidence" value="ECO:0007669"/>
    <property type="project" value="InterPro"/>
</dbReference>
<dbReference type="Proteomes" id="UP000252085">
    <property type="component" value="Unassembled WGS sequence"/>
</dbReference>
<organism evidence="4 5">
    <name type="scientific">Nostoc punctiforme NIES-2108</name>
    <dbReference type="NCBI Taxonomy" id="1356359"/>
    <lineage>
        <taxon>Bacteria</taxon>
        <taxon>Bacillati</taxon>
        <taxon>Cyanobacteriota</taxon>
        <taxon>Cyanophyceae</taxon>
        <taxon>Nostocales</taxon>
        <taxon>Nostocaceae</taxon>
        <taxon>Nostoc</taxon>
    </lineage>
</organism>
<keyword evidence="1" id="KW-0808">Transferase</keyword>
<dbReference type="PANTHER" id="PTHR43018:SF3">
    <property type="entry name" value="CARBOXYSOME FORMATION PROTEIN"/>
    <property type="match status" value="1"/>
</dbReference>
<dbReference type="InterPro" id="IPR006218">
    <property type="entry name" value="DAHP1/KDSA"/>
</dbReference>
<dbReference type="NCBIfam" id="NF009933">
    <property type="entry name" value="PRK13396.1"/>
    <property type="match status" value="1"/>
</dbReference>
<comment type="caution">
    <text evidence="4">The sequence shown here is derived from an EMBL/GenBank/DDBJ whole genome shotgun (WGS) entry which is preliminary data.</text>
</comment>
<dbReference type="Gene3D" id="3.30.70.1140">
    <property type="entry name" value="Phospho-2-dehydro-3-deoxyheptonate aldolase, domain 1"/>
    <property type="match status" value="1"/>
</dbReference>
<dbReference type="NCBIfam" id="NF006421">
    <property type="entry name" value="PRK08673.1"/>
    <property type="match status" value="1"/>
</dbReference>
<dbReference type="EMBL" id="LXQE01000175">
    <property type="protein sequence ID" value="RCJ31427.1"/>
    <property type="molecule type" value="Genomic_DNA"/>
</dbReference>
<sequence length="378" mass="41512">MIIVMKTGTPELEIQQINQELQRWKIKPEKTVGNHKVIIALIGDTADINPQYVQQLSPFIEEVLRVKQPFKRVSREFRYGEPTEVLVSTLNGAVSFSENHSIVTIAGPCSVENEEMIVQTARQVKAAGAKFLRGGAYKPRTSPYAFQGYGESALNLLATARQETGLGIVTEVMDTADLEKVAQIADIVQIGARNMHNFSLLKKVGNINKPILLKRGMSATIEEWLMAAEYILAAGNPNVILCERGIRSFDRQYARNTLDLSAIPVLRSLTHLPIMIDPSHGTGRSEYVPAMALAAIAAGADALMIEVHPNPSKALSDGPQSLTPDQYEKLMQEMAVIGQAVNRWEPKFAISTVSSLSPNYQSAKQLCNSTITVMTSHN</sequence>
<dbReference type="InterPro" id="IPR052899">
    <property type="entry name" value="Class-I_DAHP_synthase"/>
</dbReference>
<evidence type="ECO:0000313" key="5">
    <source>
        <dbReference type="Proteomes" id="UP000252085"/>
    </source>
</evidence>